<evidence type="ECO:0000256" key="3">
    <source>
        <dbReference type="ARBA" id="ARBA00007110"/>
    </source>
</evidence>
<dbReference type="EC" id="2.4.2.21" evidence="4 11"/>
<dbReference type="Pfam" id="PF02277">
    <property type="entry name" value="DBI_PRT"/>
    <property type="match status" value="1"/>
</dbReference>
<accession>A0A5C8NH99</accession>
<dbReference type="OrthoDB" id="9773807at2"/>
<evidence type="ECO:0000256" key="2">
    <source>
        <dbReference type="ARBA" id="ARBA00005049"/>
    </source>
</evidence>
<comment type="function">
    <text evidence="1 11">Catalyzes the synthesis of alpha-ribazole-5'-phosphate from nicotinate mononucleotide (NAMN) and 5,6-dimethylbenzimidazole (DMB).</text>
</comment>
<evidence type="ECO:0000256" key="4">
    <source>
        <dbReference type="ARBA" id="ARBA00011991"/>
    </source>
</evidence>
<dbReference type="EMBL" id="VDUX01000005">
    <property type="protein sequence ID" value="TXL58099.1"/>
    <property type="molecule type" value="Genomic_DNA"/>
</dbReference>
<keyword evidence="7 11" id="KW-0328">Glycosyltransferase</keyword>
<dbReference type="InterPro" id="IPR023195">
    <property type="entry name" value="Nict_dMeBzImd_PRibTrfase_N"/>
</dbReference>
<organism evidence="12 13">
    <name type="scientific">Aeromicrobium terrae</name>
    <dbReference type="NCBI Taxonomy" id="2498846"/>
    <lineage>
        <taxon>Bacteria</taxon>
        <taxon>Bacillati</taxon>
        <taxon>Actinomycetota</taxon>
        <taxon>Actinomycetes</taxon>
        <taxon>Propionibacteriales</taxon>
        <taxon>Nocardioidaceae</taxon>
        <taxon>Aeromicrobium</taxon>
    </lineage>
</organism>
<dbReference type="PANTHER" id="PTHR43463:SF1">
    <property type="entry name" value="NICOTINATE-NUCLEOTIDE--DIMETHYLBENZIMIDAZOLE PHOSPHORIBOSYLTRANSFERASE"/>
    <property type="match status" value="1"/>
</dbReference>
<dbReference type="NCBIfam" id="TIGR03160">
    <property type="entry name" value="cobT_DBIPRT"/>
    <property type="match status" value="1"/>
</dbReference>
<name>A0A5C8NH99_9ACTN</name>
<evidence type="ECO:0000256" key="8">
    <source>
        <dbReference type="ARBA" id="ARBA00022679"/>
    </source>
</evidence>
<sequence>MEETFGSWQDHGTHHLDLATFAAQLERLRAVAAIDDHTDVVAVHLSHHHDASPPLEEHLAAVGARAVDDGTVVGHHEPVTSPFALGPVDPPSATARAEAAERLAGLATPAGALGRLGDLAVWVAATQGTVPPEPVERVRAVIFAGDHGVARHGVSAYPAEVTPAMVQLFLAGRAGVSALANQHGVAVRVLDIAVDADLDGPVAEHKIRRSSGAIHVEDALTPAETRAALDAGAVVAAEEIDAGAQLLISGDMGIGNTTPAAALIAASLGLPAIEVTGRGTGVDGDAFARKVEIVQQALDRAGDRVDDPVETLTALGSADLAAAAGFMATAARRGVPVLLDGVISVASAVLAERLAPGAAAWFAAGHRSTEPAQSLALDKLGLVPILDLGMRLGEGSGAVAAVPLVRSAAVVLRDVALLADLDL</sequence>
<evidence type="ECO:0000313" key="13">
    <source>
        <dbReference type="Proteomes" id="UP000321571"/>
    </source>
</evidence>
<keyword evidence="6 11" id="KW-0169">Cobalamin biosynthesis</keyword>
<dbReference type="GO" id="GO:0008939">
    <property type="term" value="F:nicotinate-nucleotide-dimethylbenzimidazole phosphoribosyltransferase activity"/>
    <property type="evidence" value="ECO:0007669"/>
    <property type="project" value="UniProtKB-UniRule"/>
</dbReference>
<dbReference type="PANTHER" id="PTHR43463">
    <property type="entry name" value="NICOTINATE-NUCLEOTIDE--DIMETHYLBENZIMIDAZOLE PHOSPHORIBOSYLTRANSFERASE"/>
    <property type="match status" value="1"/>
</dbReference>
<dbReference type="InterPro" id="IPR003200">
    <property type="entry name" value="Nict_dMeBzImd_PRibTrfase"/>
</dbReference>
<dbReference type="SUPFAM" id="SSF52733">
    <property type="entry name" value="Nicotinate mononucleotide:5,6-dimethylbenzimidazole phosphoribosyltransferase (CobT)"/>
    <property type="match status" value="1"/>
</dbReference>
<evidence type="ECO:0000256" key="10">
    <source>
        <dbReference type="ARBA" id="ARBA00047340"/>
    </source>
</evidence>
<evidence type="ECO:0000256" key="1">
    <source>
        <dbReference type="ARBA" id="ARBA00002197"/>
    </source>
</evidence>
<keyword evidence="13" id="KW-1185">Reference proteome</keyword>
<dbReference type="NCBIfam" id="NF000996">
    <property type="entry name" value="PRK00105.1"/>
    <property type="match status" value="1"/>
</dbReference>
<proteinExistence type="inferred from homology"/>
<evidence type="ECO:0000256" key="5">
    <source>
        <dbReference type="ARBA" id="ARBA00015486"/>
    </source>
</evidence>
<dbReference type="Gene3D" id="1.10.1610.10">
    <property type="match status" value="1"/>
</dbReference>
<dbReference type="InterPro" id="IPR017846">
    <property type="entry name" value="Nict_dMeBzImd_PRibTrfase_bact"/>
</dbReference>
<comment type="similarity">
    <text evidence="3 11">Belongs to the CobT family.</text>
</comment>
<dbReference type="InterPro" id="IPR036087">
    <property type="entry name" value="Nict_dMeBzImd_PRibTrfase_sf"/>
</dbReference>
<gene>
    <name evidence="11 12" type="primary">cobT</name>
    <name evidence="12" type="ORF">FHP06_11150</name>
</gene>
<dbReference type="Proteomes" id="UP000321571">
    <property type="component" value="Unassembled WGS sequence"/>
</dbReference>
<comment type="caution">
    <text evidence="12">The sequence shown here is derived from an EMBL/GenBank/DDBJ whole genome shotgun (WGS) entry which is preliminary data.</text>
</comment>
<evidence type="ECO:0000256" key="7">
    <source>
        <dbReference type="ARBA" id="ARBA00022676"/>
    </source>
</evidence>
<feature type="active site" description="Proton acceptor" evidence="11">
    <location>
        <position position="394"/>
    </location>
</feature>
<dbReference type="Gene3D" id="3.40.50.10210">
    <property type="match status" value="1"/>
</dbReference>
<evidence type="ECO:0000256" key="6">
    <source>
        <dbReference type="ARBA" id="ARBA00022573"/>
    </source>
</evidence>
<evidence type="ECO:0000256" key="9">
    <source>
        <dbReference type="ARBA" id="ARBA00030686"/>
    </source>
</evidence>
<keyword evidence="8 11" id="KW-0808">Transferase</keyword>
<evidence type="ECO:0000256" key="11">
    <source>
        <dbReference type="HAMAP-Rule" id="MF_00230"/>
    </source>
</evidence>
<evidence type="ECO:0000313" key="12">
    <source>
        <dbReference type="EMBL" id="TXL58099.1"/>
    </source>
</evidence>
<dbReference type="UniPathway" id="UPA00061">
    <property type="reaction ID" value="UER00516"/>
</dbReference>
<protein>
    <recommendedName>
        <fullName evidence="5 11">Nicotinate-nucleotide--dimethylbenzimidazole phosphoribosyltransferase</fullName>
        <shortName evidence="11">NN:DBI PRT</shortName>
        <ecNumber evidence="4 11">2.4.2.21</ecNumber>
    </recommendedName>
    <alternativeName>
        <fullName evidence="9 11">N(1)-alpha-phosphoribosyltransferase</fullName>
    </alternativeName>
</protein>
<dbReference type="AlphaFoldDB" id="A0A5C8NH99"/>
<comment type="pathway">
    <text evidence="2 11">Nucleoside biosynthesis; alpha-ribazole biosynthesis; alpha-ribazole from 5,6-dimethylbenzimidazole: step 1/2.</text>
</comment>
<reference evidence="12 13" key="1">
    <citation type="submission" date="2019-06" db="EMBL/GenBank/DDBJ databases">
        <title>Aeromicrobium sp. nov., isolated from a maize field.</title>
        <authorList>
            <person name="Lin S.-Y."/>
            <person name="Tsai C.-F."/>
            <person name="Young C.-C."/>
        </authorList>
    </citation>
    <scope>NUCLEOTIDE SEQUENCE [LARGE SCALE GENOMIC DNA]</scope>
    <source>
        <strain evidence="12 13">CC-CFT486</strain>
    </source>
</reference>
<comment type="catalytic activity">
    <reaction evidence="10 11">
        <text>5,6-dimethylbenzimidazole + nicotinate beta-D-ribonucleotide = alpha-ribazole 5'-phosphate + nicotinate + H(+)</text>
        <dbReference type="Rhea" id="RHEA:11196"/>
        <dbReference type="ChEBI" id="CHEBI:15378"/>
        <dbReference type="ChEBI" id="CHEBI:15890"/>
        <dbReference type="ChEBI" id="CHEBI:32544"/>
        <dbReference type="ChEBI" id="CHEBI:57502"/>
        <dbReference type="ChEBI" id="CHEBI:57918"/>
        <dbReference type="EC" id="2.4.2.21"/>
    </reaction>
</comment>
<dbReference type="CDD" id="cd02439">
    <property type="entry name" value="DMB-PRT_CobT"/>
    <property type="match status" value="1"/>
</dbReference>
<dbReference type="GO" id="GO:0009236">
    <property type="term" value="P:cobalamin biosynthetic process"/>
    <property type="evidence" value="ECO:0007669"/>
    <property type="project" value="UniProtKB-UniRule"/>
</dbReference>
<dbReference type="HAMAP" id="MF_00230">
    <property type="entry name" value="CobT"/>
    <property type="match status" value="1"/>
</dbReference>